<evidence type="ECO:0000313" key="11">
    <source>
        <dbReference type="EMBL" id="CAD8263097.1"/>
    </source>
</evidence>
<dbReference type="Pfam" id="PF01490">
    <property type="entry name" value="Aa_trans"/>
    <property type="match status" value="1"/>
</dbReference>
<sequence>MRRGNSGNPLAPPAKDAEAVGSTELTSAAEDRRGSSSTVLELFSAMQRAGSWRSSDQGSKAPLKSSVLGASFNLTNTVVGAGIIGMPWAVEQSGIVGGIFFISLIAWITDLTLRMIIACGDRMKTLDYDATVEAIFGRRARLFCTATMGFFAYGAMVTYAVIIGDTVGTIAYEEPTQGQRAGIIFGFSLVAILPLCLLRNMSQLSSSSSLSILCVLTLVGLIIGLAPASAEDQDLDPLEFTFVRFESLPRGIGAIGFAFVCHHSAFTVRNSLQNPTPERWAKVTNSSIGFSYFIVLFLGLAGYSIFGDAADGDILNSFEDSDVGADVARGFLAVTMVFTFPMEHFIVRHIAYLFILEMKKSANQAAEASLLDAGIVENPITPGIFREESSRQVAEVDADHSDGATIDPADSTAAAEPQTPPMPLKYLYGLTLVLWGSATCIAMSTNDLGFLLSLIGALGASIIGYMFPAAMYYQTFKEELSTAQKAGLAILFVFGVVTLVIGTATTIESVV</sequence>
<evidence type="ECO:0000256" key="6">
    <source>
        <dbReference type="ARBA" id="ARBA00022989"/>
    </source>
</evidence>
<feature type="transmembrane region" description="Helical" evidence="9">
    <location>
        <begin position="181"/>
        <end position="198"/>
    </location>
</feature>
<dbReference type="PANTHER" id="PTHR22950:SF458">
    <property type="entry name" value="SODIUM-COUPLED NEUTRAL AMINO ACID TRANSPORTER 11-RELATED"/>
    <property type="match status" value="1"/>
</dbReference>
<dbReference type="GO" id="GO:0016020">
    <property type="term" value="C:membrane"/>
    <property type="evidence" value="ECO:0007669"/>
    <property type="project" value="UniProtKB-SubCell"/>
</dbReference>
<feature type="region of interest" description="Disordered" evidence="8">
    <location>
        <begin position="1"/>
        <end position="33"/>
    </location>
</feature>
<evidence type="ECO:0000256" key="1">
    <source>
        <dbReference type="ARBA" id="ARBA00004141"/>
    </source>
</evidence>
<evidence type="ECO:0000259" key="10">
    <source>
        <dbReference type="Pfam" id="PF01490"/>
    </source>
</evidence>
<gene>
    <name evidence="11" type="ORF">PPYR1160_LOCUS12599</name>
</gene>
<accession>A0A7R9YEK9</accession>
<proteinExistence type="inferred from homology"/>
<evidence type="ECO:0000256" key="2">
    <source>
        <dbReference type="ARBA" id="ARBA00008066"/>
    </source>
</evidence>
<feature type="transmembrane region" description="Helical" evidence="9">
    <location>
        <begin position="67"/>
        <end position="89"/>
    </location>
</feature>
<name>A0A7R9YEK9_9STRA</name>
<feature type="transmembrane region" description="Helical" evidence="9">
    <location>
        <begin position="486"/>
        <end position="507"/>
    </location>
</feature>
<evidence type="ECO:0000256" key="9">
    <source>
        <dbReference type="SAM" id="Phobius"/>
    </source>
</evidence>
<keyword evidence="5" id="KW-0029">Amino-acid transport</keyword>
<feature type="domain" description="Amino acid transporter transmembrane" evidence="10">
    <location>
        <begin position="64"/>
        <end position="507"/>
    </location>
</feature>
<dbReference type="GO" id="GO:0015179">
    <property type="term" value="F:L-amino acid transmembrane transporter activity"/>
    <property type="evidence" value="ECO:0007669"/>
    <property type="project" value="TreeGrafter"/>
</dbReference>
<dbReference type="AlphaFoldDB" id="A0A7R9YEK9"/>
<keyword evidence="6 9" id="KW-1133">Transmembrane helix</keyword>
<feature type="transmembrane region" description="Helical" evidence="9">
    <location>
        <begin position="426"/>
        <end position="444"/>
    </location>
</feature>
<dbReference type="InterPro" id="IPR013057">
    <property type="entry name" value="AA_transpt_TM"/>
</dbReference>
<evidence type="ECO:0000256" key="8">
    <source>
        <dbReference type="SAM" id="MobiDB-lite"/>
    </source>
</evidence>
<protein>
    <recommendedName>
        <fullName evidence="10">Amino acid transporter transmembrane domain-containing protein</fullName>
    </recommendedName>
</protein>
<reference evidence="11" key="1">
    <citation type="submission" date="2021-01" db="EMBL/GenBank/DDBJ databases">
        <authorList>
            <person name="Corre E."/>
            <person name="Pelletier E."/>
            <person name="Niang G."/>
            <person name="Scheremetjew M."/>
            <person name="Finn R."/>
            <person name="Kale V."/>
            <person name="Holt S."/>
            <person name="Cochrane G."/>
            <person name="Meng A."/>
            <person name="Brown T."/>
            <person name="Cohen L."/>
        </authorList>
    </citation>
    <scope>NUCLEOTIDE SEQUENCE</scope>
    <source>
        <strain evidence="11">CCMP2078</strain>
    </source>
</reference>
<feature type="transmembrane region" description="Helical" evidence="9">
    <location>
        <begin position="210"/>
        <end position="228"/>
    </location>
</feature>
<feature type="transmembrane region" description="Helical" evidence="9">
    <location>
        <begin position="289"/>
        <end position="310"/>
    </location>
</feature>
<keyword evidence="3" id="KW-0813">Transport</keyword>
<evidence type="ECO:0000256" key="5">
    <source>
        <dbReference type="ARBA" id="ARBA00022970"/>
    </source>
</evidence>
<feature type="transmembrane region" description="Helical" evidence="9">
    <location>
        <begin position="95"/>
        <end position="119"/>
    </location>
</feature>
<feature type="transmembrane region" description="Helical" evidence="9">
    <location>
        <begin position="330"/>
        <end position="355"/>
    </location>
</feature>
<keyword evidence="7 9" id="KW-0472">Membrane</keyword>
<dbReference type="PANTHER" id="PTHR22950">
    <property type="entry name" value="AMINO ACID TRANSPORTER"/>
    <property type="match status" value="1"/>
</dbReference>
<evidence type="ECO:0000256" key="3">
    <source>
        <dbReference type="ARBA" id="ARBA00022448"/>
    </source>
</evidence>
<organism evidence="11">
    <name type="scientific">Pinguiococcus pyrenoidosus</name>
    <dbReference type="NCBI Taxonomy" id="172671"/>
    <lineage>
        <taxon>Eukaryota</taxon>
        <taxon>Sar</taxon>
        <taxon>Stramenopiles</taxon>
        <taxon>Ochrophyta</taxon>
        <taxon>Pinguiophyceae</taxon>
        <taxon>Pinguiochrysidales</taxon>
        <taxon>Pinguiochrysidaceae</taxon>
        <taxon>Pinguiococcus</taxon>
    </lineage>
</organism>
<comment type="similarity">
    <text evidence="2">Belongs to the amino acid/polyamine transporter 2 family.</text>
</comment>
<evidence type="ECO:0000256" key="4">
    <source>
        <dbReference type="ARBA" id="ARBA00022692"/>
    </source>
</evidence>
<feature type="transmembrane region" description="Helical" evidence="9">
    <location>
        <begin position="450"/>
        <end position="474"/>
    </location>
</feature>
<dbReference type="EMBL" id="HBEA01016514">
    <property type="protein sequence ID" value="CAD8263097.1"/>
    <property type="molecule type" value="Transcribed_RNA"/>
</dbReference>
<comment type="subcellular location">
    <subcellularLocation>
        <location evidence="1">Membrane</location>
        <topology evidence="1">Multi-pass membrane protein</topology>
    </subcellularLocation>
</comment>
<feature type="transmembrane region" description="Helical" evidence="9">
    <location>
        <begin position="248"/>
        <end position="268"/>
    </location>
</feature>
<keyword evidence="4 9" id="KW-0812">Transmembrane</keyword>
<evidence type="ECO:0000256" key="7">
    <source>
        <dbReference type="ARBA" id="ARBA00023136"/>
    </source>
</evidence>
<feature type="transmembrane region" description="Helical" evidence="9">
    <location>
        <begin position="140"/>
        <end position="161"/>
    </location>
</feature>